<reference evidence="4 5" key="1">
    <citation type="submission" date="2016-11" db="EMBL/GenBank/DDBJ databases">
        <authorList>
            <person name="Jaros S."/>
            <person name="Januszkiewicz K."/>
            <person name="Wedrychowicz H."/>
        </authorList>
    </citation>
    <scope>NUCLEOTIDE SEQUENCE [LARGE SCALE GENOMIC DNA]</scope>
    <source>
        <strain evidence="4 5">DSM 21758</strain>
    </source>
</reference>
<comment type="similarity">
    <text evidence="1">Belongs to the peptidase A24 family.</text>
</comment>
<feature type="domain" description="Prepilin type IV endopeptidase peptidase" evidence="3">
    <location>
        <begin position="5"/>
        <end position="108"/>
    </location>
</feature>
<evidence type="ECO:0000313" key="4">
    <source>
        <dbReference type="EMBL" id="SHK19231.1"/>
    </source>
</evidence>
<dbReference type="PANTHER" id="PTHR30487">
    <property type="entry name" value="TYPE 4 PREPILIN-LIKE PROTEINS LEADER PEPTIDE-PROCESSING ENZYME"/>
    <property type="match status" value="1"/>
</dbReference>
<dbReference type="OrthoDB" id="5508079at2"/>
<gene>
    <name evidence="4" type="ORF">SAMN02745163_03394</name>
</gene>
<accession>A0A1M6QG87</accession>
<keyword evidence="2" id="KW-0472">Membrane</keyword>
<dbReference type="GO" id="GO:0006465">
    <property type="term" value="P:signal peptide processing"/>
    <property type="evidence" value="ECO:0007669"/>
    <property type="project" value="TreeGrafter"/>
</dbReference>
<dbReference type="InterPro" id="IPR050882">
    <property type="entry name" value="Prepilin_peptidase/N-MTase"/>
</dbReference>
<dbReference type="PANTHER" id="PTHR30487:SF0">
    <property type="entry name" value="PREPILIN LEADER PEPTIDASE_N-METHYLTRANSFERASE-RELATED"/>
    <property type="match status" value="1"/>
</dbReference>
<proteinExistence type="inferred from homology"/>
<evidence type="ECO:0000259" key="3">
    <source>
        <dbReference type="Pfam" id="PF01478"/>
    </source>
</evidence>
<feature type="transmembrane region" description="Helical" evidence="2">
    <location>
        <begin position="53"/>
        <end position="72"/>
    </location>
</feature>
<evidence type="ECO:0000256" key="2">
    <source>
        <dbReference type="SAM" id="Phobius"/>
    </source>
</evidence>
<dbReference type="InterPro" id="IPR000045">
    <property type="entry name" value="Prepilin_IV_endopep_pep"/>
</dbReference>
<feature type="transmembrane region" description="Helical" evidence="2">
    <location>
        <begin position="5"/>
        <end position="22"/>
    </location>
</feature>
<evidence type="ECO:0000313" key="5">
    <source>
        <dbReference type="Proteomes" id="UP000184310"/>
    </source>
</evidence>
<evidence type="ECO:0000256" key="1">
    <source>
        <dbReference type="ARBA" id="ARBA00005801"/>
    </source>
</evidence>
<keyword evidence="2" id="KW-0812">Transmembrane</keyword>
<organism evidence="4 5">
    <name type="scientific">Clostridium cavendishii DSM 21758</name>
    <dbReference type="NCBI Taxonomy" id="1121302"/>
    <lineage>
        <taxon>Bacteria</taxon>
        <taxon>Bacillati</taxon>
        <taxon>Bacillota</taxon>
        <taxon>Clostridia</taxon>
        <taxon>Eubacteriales</taxon>
        <taxon>Clostridiaceae</taxon>
        <taxon>Clostridium</taxon>
    </lineage>
</organism>
<dbReference type="Proteomes" id="UP000184310">
    <property type="component" value="Unassembled WGS sequence"/>
</dbReference>
<dbReference type="Pfam" id="PF01478">
    <property type="entry name" value="Peptidase_A24"/>
    <property type="match status" value="1"/>
</dbReference>
<dbReference type="AlphaFoldDB" id="A0A1M6QG87"/>
<dbReference type="EMBL" id="FQZB01000014">
    <property type="protein sequence ID" value="SHK19231.1"/>
    <property type="molecule type" value="Genomic_DNA"/>
</dbReference>
<feature type="transmembrane region" description="Helical" evidence="2">
    <location>
        <begin position="92"/>
        <end position="112"/>
    </location>
</feature>
<dbReference type="GO" id="GO:0005886">
    <property type="term" value="C:plasma membrane"/>
    <property type="evidence" value="ECO:0007669"/>
    <property type="project" value="TreeGrafter"/>
</dbReference>
<feature type="transmembrane region" description="Helical" evidence="2">
    <location>
        <begin position="147"/>
        <end position="163"/>
    </location>
</feature>
<feature type="transmembrane region" description="Helical" evidence="2">
    <location>
        <begin position="28"/>
        <end position="46"/>
    </location>
</feature>
<dbReference type="Gene3D" id="1.20.120.1220">
    <property type="match status" value="1"/>
</dbReference>
<name>A0A1M6QG87_9CLOT</name>
<keyword evidence="5" id="KW-1185">Reference proteome</keyword>
<dbReference type="STRING" id="1121302.SAMN02745163_03394"/>
<dbReference type="GO" id="GO:0004190">
    <property type="term" value="F:aspartic-type endopeptidase activity"/>
    <property type="evidence" value="ECO:0007669"/>
    <property type="project" value="InterPro"/>
</dbReference>
<sequence length="169" mass="19274">MIIQILLIILITICMITDIKGHKVYNKVILPFIILGPILNIIFYGLDGAKNSLIGFIIPIVIFFPLHMFKMIGAGDIKLFATIGALMGYKFLASNMVYSFFGAGIVCIFYIVKNRNLLERLKYFFSFIFNSVLTKSVNEYDKEKSKIPFALGVFIGTIAQLIIKYDFWF</sequence>
<protein>
    <submittedName>
        <fullName evidence="4">Prepilin peptidase CpaA</fullName>
    </submittedName>
</protein>
<keyword evidence="2" id="KW-1133">Transmembrane helix</keyword>
<dbReference type="RefSeq" id="WP_072990605.1">
    <property type="nucleotide sequence ID" value="NZ_FQZB01000014.1"/>
</dbReference>